<evidence type="ECO:0000313" key="1">
    <source>
        <dbReference type="EMBL" id="KKK84648.1"/>
    </source>
</evidence>
<proteinExistence type="predicted"/>
<sequence>ACQEGDIWEVDTEPSIHDILPDIQDGLENVFPLVVSSGCLVSEDTDATDPFDVTLSAGAYYHDLHAVHTIAAFDTRTANTLIRCFIDGSGPETWDFTADGAQSEIDVANWNSGTSLIGTSVGKYYMGLFLVSEDNVFWISAQEQHNNVAAAIDGVLPSIPPGLALFPRSVAYIYKHGDTAFEPVTSDRWIDVRPLVTGSVAAGPITDHGNLVGLQDVVDHLYALLIDGSRALTGPWAANNDITGVTKLVVDNIQLDGNTINATFGNLTVKPTSGSSLFLGIANVIQILSDDVRIVPGANTDAKLLFIGTTNSGQLLYMEDEDEFRFASLVQATQLKSTVADGTAPLVIASTDVVPNLNADLAVFVISRR</sequence>
<accession>A0A0F8YT78</accession>
<name>A0A0F8YT78_9ZZZZ</name>
<dbReference type="EMBL" id="LAZR01051677">
    <property type="protein sequence ID" value="KKK84648.1"/>
    <property type="molecule type" value="Genomic_DNA"/>
</dbReference>
<comment type="caution">
    <text evidence="1">The sequence shown here is derived from an EMBL/GenBank/DDBJ whole genome shotgun (WGS) entry which is preliminary data.</text>
</comment>
<organism evidence="1">
    <name type="scientific">marine sediment metagenome</name>
    <dbReference type="NCBI Taxonomy" id="412755"/>
    <lineage>
        <taxon>unclassified sequences</taxon>
        <taxon>metagenomes</taxon>
        <taxon>ecological metagenomes</taxon>
    </lineage>
</organism>
<dbReference type="AlphaFoldDB" id="A0A0F8YT78"/>
<reference evidence="1" key="1">
    <citation type="journal article" date="2015" name="Nature">
        <title>Complex archaea that bridge the gap between prokaryotes and eukaryotes.</title>
        <authorList>
            <person name="Spang A."/>
            <person name="Saw J.H."/>
            <person name="Jorgensen S.L."/>
            <person name="Zaremba-Niedzwiedzka K."/>
            <person name="Martijn J."/>
            <person name="Lind A.E."/>
            <person name="van Eijk R."/>
            <person name="Schleper C."/>
            <person name="Guy L."/>
            <person name="Ettema T.J."/>
        </authorList>
    </citation>
    <scope>NUCLEOTIDE SEQUENCE</scope>
</reference>
<protein>
    <submittedName>
        <fullName evidence="1">Uncharacterized protein</fullName>
    </submittedName>
</protein>
<feature type="non-terminal residue" evidence="1">
    <location>
        <position position="1"/>
    </location>
</feature>
<gene>
    <name evidence="1" type="ORF">LCGC14_2781240</name>
</gene>